<dbReference type="InterPro" id="IPR021388">
    <property type="entry name" value="DUF3024"/>
</dbReference>
<name>A0A1W1YZ59_9MICO</name>
<dbReference type="Pfam" id="PF11225">
    <property type="entry name" value="DUF3024"/>
    <property type="match status" value="1"/>
</dbReference>
<evidence type="ECO:0000313" key="2">
    <source>
        <dbReference type="Proteomes" id="UP000192634"/>
    </source>
</evidence>
<evidence type="ECO:0008006" key="3">
    <source>
        <dbReference type="Google" id="ProtNLM"/>
    </source>
</evidence>
<evidence type="ECO:0000313" key="1">
    <source>
        <dbReference type="EMBL" id="SMC41479.1"/>
    </source>
</evidence>
<organism evidence="1 2">
    <name type="scientific">Janibacter indicus</name>
    <dbReference type="NCBI Taxonomy" id="857417"/>
    <lineage>
        <taxon>Bacteria</taxon>
        <taxon>Bacillati</taxon>
        <taxon>Actinomycetota</taxon>
        <taxon>Actinomycetes</taxon>
        <taxon>Micrococcales</taxon>
        <taxon>Intrasporangiaceae</taxon>
        <taxon>Janibacter</taxon>
    </lineage>
</organism>
<reference evidence="1 2" key="1">
    <citation type="submission" date="2017-04" db="EMBL/GenBank/DDBJ databases">
        <authorList>
            <person name="Afonso C.L."/>
            <person name="Miller P.J."/>
            <person name="Scott M.A."/>
            <person name="Spackman E."/>
            <person name="Goraichik I."/>
            <person name="Dimitrov K.M."/>
            <person name="Suarez D.L."/>
            <person name="Swayne D.E."/>
        </authorList>
    </citation>
    <scope>NUCLEOTIDE SEQUENCE [LARGE SCALE GENOMIC DNA]</scope>
    <source>
        <strain evidence="1 2">CGMCC 1.12511</strain>
    </source>
</reference>
<dbReference type="RefSeq" id="WP_200811147.1">
    <property type="nucleotide sequence ID" value="NZ_CBDRLL010000004.1"/>
</dbReference>
<dbReference type="EMBL" id="FWXN01000003">
    <property type="protein sequence ID" value="SMC41479.1"/>
    <property type="molecule type" value="Genomic_DNA"/>
</dbReference>
<dbReference type="AlphaFoldDB" id="A0A1W1YZ59"/>
<sequence length="114" mass="13367">MGGVLLPETDLRRIAAYCGEKWPVRFADEVRAEHHVRGRHVTICETRAPWDGEGDWTHQPLAQLRYVPEERRWTLHWPDRNSRWHEYREGTVFSGSAAELLAEIDEDPTSIFWG</sequence>
<protein>
    <recommendedName>
        <fullName evidence="3">DUF3024 domain-containing protein</fullName>
    </recommendedName>
</protein>
<dbReference type="Proteomes" id="UP000192634">
    <property type="component" value="Unassembled WGS sequence"/>
</dbReference>
<proteinExistence type="predicted"/>
<gene>
    <name evidence="1" type="ORF">SAMN06296429_10326</name>
</gene>
<accession>A0A1W1YZ59</accession>